<protein>
    <submittedName>
        <fullName evidence="3">Inorganic triphosphatase</fullName>
    </submittedName>
</protein>
<dbReference type="InterPro" id="IPR039013">
    <property type="entry name" value="YgiF"/>
</dbReference>
<dbReference type="GO" id="GO:0050355">
    <property type="term" value="F:inorganic triphosphate phosphatase activity"/>
    <property type="evidence" value="ECO:0007669"/>
    <property type="project" value="InterPro"/>
</dbReference>
<proteinExistence type="predicted"/>
<evidence type="ECO:0000259" key="1">
    <source>
        <dbReference type="PROSITE" id="PS51707"/>
    </source>
</evidence>
<gene>
    <name evidence="3" type="ORF">DJ019_01215</name>
</gene>
<evidence type="ECO:0000313" key="3">
    <source>
        <dbReference type="EMBL" id="RAK68670.1"/>
    </source>
</evidence>
<name>A0A328BMT4_9CAUL</name>
<feature type="domain" description="CHAD" evidence="2">
    <location>
        <begin position="217"/>
        <end position="502"/>
    </location>
</feature>
<dbReference type="PANTHER" id="PTHR39569">
    <property type="entry name" value="INORGANIC TRIPHOSPHATASE"/>
    <property type="match status" value="1"/>
</dbReference>
<dbReference type="AlphaFoldDB" id="A0A328BMT4"/>
<dbReference type="PROSITE" id="PS51707">
    <property type="entry name" value="CYTH"/>
    <property type="match status" value="1"/>
</dbReference>
<feature type="domain" description="CYTH" evidence="1">
    <location>
        <begin position="10"/>
        <end position="202"/>
    </location>
</feature>
<dbReference type="RefSeq" id="WP_111274162.1">
    <property type="nucleotide sequence ID" value="NZ_QFYS01000001.1"/>
</dbReference>
<dbReference type="Proteomes" id="UP000249524">
    <property type="component" value="Unassembled WGS sequence"/>
</dbReference>
<dbReference type="PROSITE" id="PS51708">
    <property type="entry name" value="CHAD"/>
    <property type="match status" value="1"/>
</dbReference>
<evidence type="ECO:0000259" key="2">
    <source>
        <dbReference type="PROSITE" id="PS51708"/>
    </source>
</evidence>
<dbReference type="Pfam" id="PF05235">
    <property type="entry name" value="CHAD"/>
    <property type="match status" value="1"/>
</dbReference>
<accession>A0A328BMT4</accession>
<dbReference type="InterPro" id="IPR007899">
    <property type="entry name" value="CHAD_dom"/>
</dbReference>
<dbReference type="OrthoDB" id="9777271at2"/>
<dbReference type="CDD" id="cd07756">
    <property type="entry name" value="CYTH-like_Pase_CHAD"/>
    <property type="match status" value="1"/>
</dbReference>
<dbReference type="GO" id="GO:0046872">
    <property type="term" value="F:metal ion binding"/>
    <property type="evidence" value="ECO:0007669"/>
    <property type="project" value="TreeGrafter"/>
</dbReference>
<dbReference type="PANTHER" id="PTHR39569:SF1">
    <property type="entry name" value="INORGANIC TRIPHOSPHATASE"/>
    <property type="match status" value="1"/>
</dbReference>
<dbReference type="Gene3D" id="1.40.20.10">
    <property type="entry name" value="CHAD domain"/>
    <property type="match status" value="1"/>
</dbReference>
<sequence>MLARAPATAAPELEIKFQLGVGAVEALERELFPADQAKTSRLHAIYFDTARHTLRDGGFSLRVRRKGEAHIQTLKHRGAGALFERNEWEVPVAGPDLDLTALAETPAPATVGDGQLSPAFTVEVERRIHIWSEGETRIEVSFDTGLITADGRTEPVGELELELLSGAPQALFDLARRLLDEADLTLLLESKAERGYRLVGHDGVAALRAQKTAVGPRTSGGEAFQLIAREALVQIAGNARLLQRAHNPDVLHQLRVGLRRLRAALSVFKAMLDAEGLNVARAESRWLAAELSEARDIDVFLQKARDQDEIEENPGRAALFRALRHAQAEAYERALAAVRSERFRRLLLTLAEWIEIGPWRATSDGRRKTLREGPAAALAAPVMDRLDHRLRRRSHKFTKLDVDARHDVRKQAKKLRYATAFFAEAFPEHPKRRQRFTAALKLVQDRLGDLNDLAVAQAVITRAAGKRSSELAFAAGLELGRASRREEELLTAANDALKAYRRTRPFWSAPADDEDLNLSRPRLRPA</sequence>
<dbReference type="InterPro" id="IPR023577">
    <property type="entry name" value="CYTH_domain"/>
</dbReference>
<comment type="caution">
    <text evidence="3">The sequence shown here is derived from an EMBL/GenBank/DDBJ whole genome shotgun (WGS) entry which is preliminary data.</text>
</comment>
<dbReference type="InterPro" id="IPR033469">
    <property type="entry name" value="CYTH-like_dom_sf"/>
</dbReference>
<organism evidence="3 4">
    <name type="scientific">Phenylobacterium kunshanense</name>
    <dbReference type="NCBI Taxonomy" id="1445034"/>
    <lineage>
        <taxon>Bacteria</taxon>
        <taxon>Pseudomonadati</taxon>
        <taxon>Pseudomonadota</taxon>
        <taxon>Alphaproteobacteria</taxon>
        <taxon>Caulobacterales</taxon>
        <taxon>Caulobacteraceae</taxon>
        <taxon>Phenylobacterium</taxon>
    </lineage>
</organism>
<dbReference type="SUPFAM" id="SSF55154">
    <property type="entry name" value="CYTH-like phosphatases"/>
    <property type="match status" value="1"/>
</dbReference>
<dbReference type="Gene3D" id="2.40.320.10">
    <property type="entry name" value="Hypothetical Protein Pfu-838710-001"/>
    <property type="match status" value="1"/>
</dbReference>
<dbReference type="InterPro" id="IPR038186">
    <property type="entry name" value="CHAD_dom_sf"/>
</dbReference>
<dbReference type="EMBL" id="QFYS01000001">
    <property type="protein sequence ID" value="RAK68670.1"/>
    <property type="molecule type" value="Genomic_DNA"/>
</dbReference>
<reference evidence="3 4" key="1">
    <citation type="submission" date="2018-05" db="EMBL/GenBank/DDBJ databases">
        <authorList>
            <person name="Lanie J.A."/>
            <person name="Ng W.-L."/>
            <person name="Kazmierczak K.M."/>
            <person name="Andrzejewski T.M."/>
            <person name="Davidsen T.M."/>
            <person name="Wayne K.J."/>
            <person name="Tettelin H."/>
            <person name="Glass J.I."/>
            <person name="Rusch D."/>
            <person name="Podicherti R."/>
            <person name="Tsui H.-C.T."/>
            <person name="Winkler M.E."/>
        </authorList>
    </citation>
    <scope>NUCLEOTIDE SEQUENCE [LARGE SCALE GENOMIC DNA]</scope>
    <source>
        <strain evidence="3 4">BUT-10</strain>
    </source>
</reference>
<dbReference type="SMART" id="SM00880">
    <property type="entry name" value="CHAD"/>
    <property type="match status" value="1"/>
</dbReference>
<evidence type="ECO:0000313" key="4">
    <source>
        <dbReference type="Proteomes" id="UP000249524"/>
    </source>
</evidence>
<keyword evidence="4" id="KW-1185">Reference proteome</keyword>
<dbReference type="Pfam" id="PF01928">
    <property type="entry name" value="CYTH"/>
    <property type="match status" value="1"/>
</dbReference>
<dbReference type="SMART" id="SM01118">
    <property type="entry name" value="CYTH"/>
    <property type="match status" value="1"/>
</dbReference>